<keyword evidence="3" id="KW-1185">Reference proteome</keyword>
<evidence type="ECO:0000259" key="1">
    <source>
        <dbReference type="Pfam" id="PF03992"/>
    </source>
</evidence>
<sequence length="96" mass="11098">MSTTLFVFAKITPKPKHFDEAKQAILNIAPATRDECGCIEFILLEDGDGNLCLHEEWTDELALQAHYEMDYVKPIFKAYESWLMQPVEVMKMKKVC</sequence>
<feature type="domain" description="ABM" evidence="1">
    <location>
        <begin position="5"/>
        <end position="73"/>
    </location>
</feature>
<reference evidence="2 3" key="1">
    <citation type="submission" date="2016-08" db="EMBL/GenBank/DDBJ databases">
        <title>Draft genome sequence of Candidatus Piscirickettsia litoralis, from seawater.</title>
        <authorList>
            <person name="Wan X."/>
            <person name="Lee A.J."/>
            <person name="Hou S."/>
            <person name="Donachie S.P."/>
        </authorList>
    </citation>
    <scope>NUCLEOTIDE SEQUENCE [LARGE SCALE GENOMIC DNA]</scope>
    <source>
        <strain evidence="2 3">Y2</strain>
    </source>
</reference>
<name>A0ABX3A1P1_9GAMM</name>
<gene>
    <name evidence="2" type="ORF">BGC07_15915</name>
</gene>
<comment type="caution">
    <text evidence="2">The sequence shown here is derived from an EMBL/GenBank/DDBJ whole genome shotgun (WGS) entry which is preliminary data.</text>
</comment>
<dbReference type="PANTHER" id="PTHR33336">
    <property type="entry name" value="QUINOL MONOOXYGENASE YGIN-RELATED"/>
    <property type="match status" value="1"/>
</dbReference>
<protein>
    <recommendedName>
        <fullName evidence="1">ABM domain-containing protein</fullName>
    </recommendedName>
</protein>
<evidence type="ECO:0000313" key="3">
    <source>
        <dbReference type="Proteomes" id="UP000094329"/>
    </source>
</evidence>
<dbReference type="EMBL" id="MDTU01000002">
    <property type="protein sequence ID" value="ODN41586.1"/>
    <property type="molecule type" value="Genomic_DNA"/>
</dbReference>
<accession>A0ABX3A1P1</accession>
<proteinExistence type="predicted"/>
<dbReference type="RefSeq" id="WP_069314050.1">
    <property type="nucleotide sequence ID" value="NZ_MDTU01000002.1"/>
</dbReference>
<dbReference type="SUPFAM" id="SSF54909">
    <property type="entry name" value="Dimeric alpha+beta barrel"/>
    <property type="match status" value="1"/>
</dbReference>
<dbReference type="Pfam" id="PF03992">
    <property type="entry name" value="ABM"/>
    <property type="match status" value="1"/>
</dbReference>
<dbReference type="Proteomes" id="UP000094329">
    <property type="component" value="Unassembled WGS sequence"/>
</dbReference>
<dbReference type="InterPro" id="IPR011008">
    <property type="entry name" value="Dimeric_a/b-barrel"/>
</dbReference>
<dbReference type="InterPro" id="IPR050744">
    <property type="entry name" value="AI-2_Isomerase_LsrG"/>
</dbReference>
<dbReference type="PANTHER" id="PTHR33336:SF3">
    <property type="entry name" value="ABM DOMAIN-CONTAINING PROTEIN"/>
    <property type="match status" value="1"/>
</dbReference>
<organism evidence="2 3">
    <name type="scientific">Piscirickettsia litoralis</name>
    <dbReference type="NCBI Taxonomy" id="1891921"/>
    <lineage>
        <taxon>Bacteria</taxon>
        <taxon>Pseudomonadati</taxon>
        <taxon>Pseudomonadota</taxon>
        <taxon>Gammaproteobacteria</taxon>
        <taxon>Thiotrichales</taxon>
        <taxon>Piscirickettsiaceae</taxon>
        <taxon>Piscirickettsia</taxon>
    </lineage>
</organism>
<dbReference type="InterPro" id="IPR007138">
    <property type="entry name" value="ABM_dom"/>
</dbReference>
<evidence type="ECO:0000313" key="2">
    <source>
        <dbReference type="EMBL" id="ODN41586.1"/>
    </source>
</evidence>
<dbReference type="Gene3D" id="3.30.70.100">
    <property type="match status" value="1"/>
</dbReference>